<dbReference type="InterPro" id="IPR036388">
    <property type="entry name" value="WH-like_DNA-bd_sf"/>
</dbReference>
<dbReference type="Pfam" id="PF13545">
    <property type="entry name" value="HTH_Crp_2"/>
    <property type="match status" value="1"/>
</dbReference>
<dbReference type="PROSITE" id="PS50042">
    <property type="entry name" value="CNMP_BINDING_3"/>
    <property type="match status" value="1"/>
</dbReference>
<dbReference type="InterPro" id="IPR012318">
    <property type="entry name" value="HTH_CRP"/>
</dbReference>
<dbReference type="SUPFAM" id="SSF46785">
    <property type="entry name" value="Winged helix' DNA-binding domain"/>
    <property type="match status" value="1"/>
</dbReference>
<evidence type="ECO:0000313" key="6">
    <source>
        <dbReference type="EMBL" id="MDR7151140.1"/>
    </source>
</evidence>
<dbReference type="InterPro" id="IPR050397">
    <property type="entry name" value="Env_Response_Regulators"/>
</dbReference>
<evidence type="ECO:0000259" key="5">
    <source>
        <dbReference type="PROSITE" id="PS51063"/>
    </source>
</evidence>
<feature type="domain" description="Cyclic nucleotide-binding" evidence="4">
    <location>
        <begin position="1"/>
        <end position="92"/>
    </location>
</feature>
<dbReference type="Proteomes" id="UP001265700">
    <property type="component" value="Unassembled WGS sequence"/>
</dbReference>
<evidence type="ECO:0000313" key="7">
    <source>
        <dbReference type="Proteomes" id="UP001265700"/>
    </source>
</evidence>
<dbReference type="PRINTS" id="PR00034">
    <property type="entry name" value="HTHCRP"/>
</dbReference>
<dbReference type="InterPro" id="IPR000595">
    <property type="entry name" value="cNMP-bd_dom"/>
</dbReference>
<gene>
    <name evidence="6" type="ORF">J2W49_003113</name>
</gene>
<dbReference type="Pfam" id="PF00027">
    <property type="entry name" value="cNMP_binding"/>
    <property type="match status" value="1"/>
</dbReference>
<sequence>MCTALHLQESAGCISRRVRAGQNLYRQGEAQRSVFAVRSGSFKSTLTLAEGSARICAFPMAGDVMALDGLGSATHATTMTALDDAQVCAIERAPGGPATGPAFELSGHLARLMSDEILRAQRVLVLMATSSAQDRLGAFLMDLSRRHRAQGYSGRDFTLRMTRSDIGSFLGMALETVSRSLAGMHAQGVIEVTNRRVQITNLESFSKRYGTWL</sequence>
<dbReference type="CDD" id="cd00038">
    <property type="entry name" value="CAP_ED"/>
    <property type="match status" value="1"/>
</dbReference>
<evidence type="ECO:0000256" key="1">
    <source>
        <dbReference type="ARBA" id="ARBA00023015"/>
    </source>
</evidence>
<organism evidence="6 7">
    <name type="scientific">Hydrogenophaga palleronii</name>
    <dbReference type="NCBI Taxonomy" id="65655"/>
    <lineage>
        <taxon>Bacteria</taxon>
        <taxon>Pseudomonadati</taxon>
        <taxon>Pseudomonadota</taxon>
        <taxon>Betaproteobacteria</taxon>
        <taxon>Burkholderiales</taxon>
        <taxon>Comamonadaceae</taxon>
        <taxon>Hydrogenophaga</taxon>
    </lineage>
</organism>
<dbReference type="InterPro" id="IPR018490">
    <property type="entry name" value="cNMP-bd_dom_sf"/>
</dbReference>
<dbReference type="RefSeq" id="WP_310317920.1">
    <property type="nucleotide sequence ID" value="NZ_JAVDWU010000006.1"/>
</dbReference>
<dbReference type="PROSITE" id="PS00042">
    <property type="entry name" value="HTH_CRP_1"/>
    <property type="match status" value="1"/>
</dbReference>
<comment type="caution">
    <text evidence="6">The sequence shown here is derived from an EMBL/GenBank/DDBJ whole genome shotgun (WGS) entry which is preliminary data.</text>
</comment>
<dbReference type="Gene3D" id="1.10.10.10">
    <property type="entry name" value="Winged helix-like DNA-binding domain superfamily/Winged helix DNA-binding domain"/>
    <property type="match status" value="1"/>
</dbReference>
<keyword evidence="1" id="KW-0805">Transcription regulation</keyword>
<evidence type="ECO:0000259" key="4">
    <source>
        <dbReference type="PROSITE" id="PS50042"/>
    </source>
</evidence>
<evidence type="ECO:0000256" key="3">
    <source>
        <dbReference type="ARBA" id="ARBA00023163"/>
    </source>
</evidence>
<proteinExistence type="predicted"/>
<dbReference type="InterPro" id="IPR018335">
    <property type="entry name" value="Tscrpt_reg_HTH_Crp-type_CS"/>
</dbReference>
<dbReference type="Gene3D" id="2.60.120.10">
    <property type="entry name" value="Jelly Rolls"/>
    <property type="match status" value="1"/>
</dbReference>
<feature type="domain" description="HTH crp-type" evidence="5">
    <location>
        <begin position="130"/>
        <end position="203"/>
    </location>
</feature>
<accession>A0ABU1WPB6</accession>
<protein>
    <submittedName>
        <fullName evidence="6">CRP/FNR family transcriptional regulator</fullName>
    </submittedName>
</protein>
<name>A0ABU1WPB6_9BURK</name>
<dbReference type="CDD" id="cd00092">
    <property type="entry name" value="HTH_CRP"/>
    <property type="match status" value="1"/>
</dbReference>
<dbReference type="SMART" id="SM00419">
    <property type="entry name" value="HTH_CRP"/>
    <property type="match status" value="1"/>
</dbReference>
<dbReference type="SUPFAM" id="SSF51206">
    <property type="entry name" value="cAMP-binding domain-like"/>
    <property type="match status" value="1"/>
</dbReference>
<keyword evidence="7" id="KW-1185">Reference proteome</keyword>
<keyword evidence="2" id="KW-0238">DNA-binding</keyword>
<dbReference type="PANTHER" id="PTHR24567">
    <property type="entry name" value="CRP FAMILY TRANSCRIPTIONAL REGULATORY PROTEIN"/>
    <property type="match status" value="1"/>
</dbReference>
<dbReference type="PANTHER" id="PTHR24567:SF75">
    <property type="entry name" value="FUMARATE AND NITRATE REDUCTION REGULATORY PROTEIN"/>
    <property type="match status" value="1"/>
</dbReference>
<reference evidence="6 7" key="1">
    <citation type="submission" date="2023-07" db="EMBL/GenBank/DDBJ databases">
        <title>Sorghum-associated microbial communities from plants grown in Nebraska, USA.</title>
        <authorList>
            <person name="Schachtman D."/>
        </authorList>
    </citation>
    <scope>NUCLEOTIDE SEQUENCE [LARGE SCALE GENOMIC DNA]</scope>
    <source>
        <strain evidence="6 7">4249</strain>
    </source>
</reference>
<dbReference type="PROSITE" id="PS51063">
    <property type="entry name" value="HTH_CRP_2"/>
    <property type="match status" value="1"/>
</dbReference>
<dbReference type="InterPro" id="IPR014710">
    <property type="entry name" value="RmlC-like_jellyroll"/>
</dbReference>
<keyword evidence="3" id="KW-0804">Transcription</keyword>
<dbReference type="InterPro" id="IPR036390">
    <property type="entry name" value="WH_DNA-bd_sf"/>
</dbReference>
<evidence type="ECO:0000256" key="2">
    <source>
        <dbReference type="ARBA" id="ARBA00023125"/>
    </source>
</evidence>
<dbReference type="EMBL" id="JAVDWU010000006">
    <property type="protein sequence ID" value="MDR7151140.1"/>
    <property type="molecule type" value="Genomic_DNA"/>
</dbReference>